<keyword evidence="1" id="KW-0472">Membrane</keyword>
<feature type="transmembrane region" description="Helical" evidence="1">
    <location>
        <begin position="30"/>
        <end position="48"/>
    </location>
</feature>
<sequence length="434" mass="48423">MSGKVIFVPLVLILTSFFYFPFYFTFFPQANTKMILAACGLALLFFNLGKYRNGKINKDFFWITLLACGVSAASFLTMTLNNTIDGAYLSYVVSMWVWTGAAYFVVNVMKTVHGKVTVELVCFYMIAVGVCQCIIAVMINTYAPVKAFVDSFLAGEGFMGKFEGRLYGIGCALDVAGGRFAVLLVMIAALLPRMAGRSNQNLYMGLLMLAFCIIAVIGNIIGRTTTVGLLVALAYLAFVLLSGKVIQRKEKKALEKWLFPSIVGAVLIFGSLYAASDQWAKHLRFGFEGFFSLFENGRWEVHSNEMLAQGLVFPDNAKTWIIGDGYMGSMHLDPNYQGELWYGFYMGTDAGYSRFLFYFGIIGLGAFIAFMVKVCMTCVKRFSHYRYMFIMMLLLNLCIWIKVSTDIFLAFAPFLCFGFEENECEIAVADKSAG</sequence>
<evidence type="ECO:0000313" key="3">
    <source>
        <dbReference type="Proteomes" id="UP000823771"/>
    </source>
</evidence>
<feature type="transmembrane region" description="Helical" evidence="1">
    <location>
        <begin position="202"/>
        <end position="221"/>
    </location>
</feature>
<feature type="transmembrane region" description="Helical" evidence="1">
    <location>
        <begin position="5"/>
        <end position="24"/>
    </location>
</feature>
<keyword evidence="1" id="KW-1133">Transmembrane helix</keyword>
<gene>
    <name evidence="2" type="ORF">IAB80_06800</name>
</gene>
<organism evidence="2 3">
    <name type="scientific">Candidatus Cryptobacteroides excrementipullorum</name>
    <dbReference type="NCBI Taxonomy" id="2840761"/>
    <lineage>
        <taxon>Bacteria</taxon>
        <taxon>Pseudomonadati</taxon>
        <taxon>Bacteroidota</taxon>
        <taxon>Bacteroidia</taxon>
        <taxon>Bacteroidales</taxon>
        <taxon>Candidatus Cryptobacteroides</taxon>
    </lineage>
</organism>
<feature type="transmembrane region" description="Helical" evidence="1">
    <location>
        <begin position="121"/>
        <end position="143"/>
    </location>
</feature>
<feature type="transmembrane region" description="Helical" evidence="1">
    <location>
        <begin position="60"/>
        <end position="80"/>
    </location>
</feature>
<feature type="transmembrane region" description="Helical" evidence="1">
    <location>
        <begin position="355"/>
        <end position="375"/>
    </location>
</feature>
<feature type="transmembrane region" description="Helical" evidence="1">
    <location>
        <begin position="387"/>
        <end position="412"/>
    </location>
</feature>
<protein>
    <submittedName>
        <fullName evidence="2">Uncharacterized protein</fullName>
    </submittedName>
</protein>
<dbReference type="Proteomes" id="UP000823771">
    <property type="component" value="Unassembled WGS sequence"/>
</dbReference>
<accession>A0A9D9NMJ8</accession>
<comment type="caution">
    <text evidence="2">The sequence shown here is derived from an EMBL/GenBank/DDBJ whole genome shotgun (WGS) entry which is preliminary data.</text>
</comment>
<name>A0A9D9NMJ8_9BACT</name>
<feature type="transmembrane region" description="Helical" evidence="1">
    <location>
        <begin position="86"/>
        <end position="109"/>
    </location>
</feature>
<evidence type="ECO:0000256" key="1">
    <source>
        <dbReference type="SAM" id="Phobius"/>
    </source>
</evidence>
<proteinExistence type="predicted"/>
<keyword evidence="1" id="KW-0812">Transmembrane</keyword>
<dbReference type="AlphaFoldDB" id="A0A9D9NMJ8"/>
<reference evidence="2" key="2">
    <citation type="journal article" date="2021" name="PeerJ">
        <title>Extensive microbial diversity within the chicken gut microbiome revealed by metagenomics and culture.</title>
        <authorList>
            <person name="Gilroy R."/>
            <person name="Ravi A."/>
            <person name="Getino M."/>
            <person name="Pursley I."/>
            <person name="Horton D.L."/>
            <person name="Alikhan N.F."/>
            <person name="Baker D."/>
            <person name="Gharbi K."/>
            <person name="Hall N."/>
            <person name="Watson M."/>
            <person name="Adriaenssens E.M."/>
            <person name="Foster-Nyarko E."/>
            <person name="Jarju S."/>
            <person name="Secka A."/>
            <person name="Antonio M."/>
            <person name="Oren A."/>
            <person name="Chaudhuri R.R."/>
            <person name="La Ragione R."/>
            <person name="Hildebrand F."/>
            <person name="Pallen M.J."/>
        </authorList>
    </citation>
    <scope>NUCLEOTIDE SEQUENCE</scope>
    <source>
        <strain evidence="2">2478</strain>
    </source>
</reference>
<feature type="transmembrane region" description="Helical" evidence="1">
    <location>
        <begin position="227"/>
        <end position="245"/>
    </location>
</feature>
<reference evidence="2" key="1">
    <citation type="submission" date="2020-10" db="EMBL/GenBank/DDBJ databases">
        <authorList>
            <person name="Gilroy R."/>
        </authorList>
    </citation>
    <scope>NUCLEOTIDE SEQUENCE</scope>
    <source>
        <strain evidence="2">2478</strain>
    </source>
</reference>
<dbReference type="EMBL" id="JADILZ010000060">
    <property type="protein sequence ID" value="MBO8478578.1"/>
    <property type="molecule type" value="Genomic_DNA"/>
</dbReference>
<evidence type="ECO:0000313" key="2">
    <source>
        <dbReference type="EMBL" id="MBO8478578.1"/>
    </source>
</evidence>
<feature type="transmembrane region" description="Helical" evidence="1">
    <location>
        <begin position="166"/>
        <end position="190"/>
    </location>
</feature>
<feature type="transmembrane region" description="Helical" evidence="1">
    <location>
        <begin position="257"/>
        <end position="275"/>
    </location>
</feature>